<feature type="transmembrane region" description="Helical" evidence="1">
    <location>
        <begin position="40"/>
        <end position="56"/>
    </location>
</feature>
<accession>A0A820E8V3</accession>
<name>A0A820E8V3_9BILA</name>
<dbReference type="Proteomes" id="UP000663836">
    <property type="component" value="Unassembled WGS sequence"/>
</dbReference>
<dbReference type="EMBL" id="CAJOBD010021133">
    <property type="protein sequence ID" value="CAF4244603.1"/>
    <property type="molecule type" value="Genomic_DNA"/>
</dbReference>
<sequence length="111" mass="13563">MTDSRVIYEQRLYDLKDLIVVKFLDNHDQYLLNNRELNRFYSIAYLQLLLILTIEFPSKSLNDNQQFLHYIFKTLFTLYLSFMLKLRHNQRQQYLHLSLTPDKQLDQIKSC</sequence>
<reference evidence="2" key="1">
    <citation type="submission" date="2021-02" db="EMBL/GenBank/DDBJ databases">
        <authorList>
            <person name="Nowell W R."/>
        </authorList>
    </citation>
    <scope>NUCLEOTIDE SEQUENCE</scope>
</reference>
<comment type="caution">
    <text evidence="2">The sequence shown here is derived from an EMBL/GenBank/DDBJ whole genome shotgun (WGS) entry which is preliminary data.</text>
</comment>
<keyword evidence="1" id="KW-1133">Transmembrane helix</keyword>
<proteinExistence type="predicted"/>
<organism evidence="2 3">
    <name type="scientific">Rotaria sordida</name>
    <dbReference type="NCBI Taxonomy" id="392033"/>
    <lineage>
        <taxon>Eukaryota</taxon>
        <taxon>Metazoa</taxon>
        <taxon>Spiralia</taxon>
        <taxon>Gnathifera</taxon>
        <taxon>Rotifera</taxon>
        <taxon>Eurotatoria</taxon>
        <taxon>Bdelloidea</taxon>
        <taxon>Philodinida</taxon>
        <taxon>Philodinidae</taxon>
        <taxon>Rotaria</taxon>
    </lineage>
</organism>
<evidence type="ECO:0000313" key="2">
    <source>
        <dbReference type="EMBL" id="CAF4244603.1"/>
    </source>
</evidence>
<evidence type="ECO:0000313" key="3">
    <source>
        <dbReference type="Proteomes" id="UP000663836"/>
    </source>
</evidence>
<keyword evidence="1" id="KW-0472">Membrane</keyword>
<protein>
    <submittedName>
        <fullName evidence="2">Uncharacterized protein</fullName>
    </submittedName>
</protein>
<feature type="transmembrane region" description="Helical" evidence="1">
    <location>
        <begin position="68"/>
        <end position="86"/>
    </location>
</feature>
<gene>
    <name evidence="2" type="ORF">JBS370_LOCUS38461</name>
</gene>
<dbReference type="AlphaFoldDB" id="A0A820E8V3"/>
<evidence type="ECO:0000256" key="1">
    <source>
        <dbReference type="SAM" id="Phobius"/>
    </source>
</evidence>
<keyword evidence="1" id="KW-0812">Transmembrane</keyword>